<evidence type="ECO:0000256" key="7">
    <source>
        <dbReference type="SAM" id="Phobius"/>
    </source>
</evidence>
<gene>
    <name evidence="9" type="ORF">BDV95DRAFT_677886</name>
</gene>
<feature type="transmembrane region" description="Helical" evidence="7">
    <location>
        <begin position="535"/>
        <end position="554"/>
    </location>
</feature>
<feature type="transmembrane region" description="Helical" evidence="7">
    <location>
        <begin position="238"/>
        <end position="260"/>
    </location>
</feature>
<sequence length="572" mass="63001">MAVTSKTETGDPTPWSATKRAQTKQEEGAIALGPSRGNDAKPPSWRALPRKDQLLVLTLARLSEPLSQASLGAYVFYQLQFFDSTLPNSTISYQAGIIHAAFPAAQFLTAMLWGWFADSENGGRKRVIWIGLLGTVFSMIGFGFSENFPIAVMFRVLGGVLNGNIGVMRTMTSEIVKEKKFQPKAFMILPMTYNVGIIIGPILGGILADPVASYPSLFGPNSRIGGKDGVYWMRKWPYALPNLVGAIFLLISTLIVFLFMEETSDLCKHRPDYGLRLGRMISRFMDRCGHPIRRDECATVDVEHQQPPTTLHIRAASDERRTTPRLPFRKIWTPRLVMTLATYGLLIMHVGTFNSLWFTYLSTPRYDPAHPYPQNYRPHGFIHFTGGLALPPPLIGIALAILGVIGITMQLALYPRVLHHLGTEKSYRIFLALFPVAYTLVPFLSTVPSWSAPPGGVSGILIWIAISTVLFIQVLGRTFALTTAAILINNSCPHPSVLGTVHGIGQSVSSFMRTLGPIVGGWLFGRGLDIGAVGLAWWILAVVAILGCGFGQFVKEGNGQDIWLERESEEDR</sequence>
<evidence type="ECO:0000256" key="5">
    <source>
        <dbReference type="ARBA" id="ARBA00023136"/>
    </source>
</evidence>
<organism evidence="9 10">
    <name type="scientific">Massariosphaeria phaeospora</name>
    <dbReference type="NCBI Taxonomy" id="100035"/>
    <lineage>
        <taxon>Eukaryota</taxon>
        <taxon>Fungi</taxon>
        <taxon>Dikarya</taxon>
        <taxon>Ascomycota</taxon>
        <taxon>Pezizomycotina</taxon>
        <taxon>Dothideomycetes</taxon>
        <taxon>Pleosporomycetidae</taxon>
        <taxon>Pleosporales</taxon>
        <taxon>Pleosporales incertae sedis</taxon>
        <taxon>Massariosphaeria</taxon>
    </lineage>
</organism>
<evidence type="ECO:0000256" key="4">
    <source>
        <dbReference type="ARBA" id="ARBA00022989"/>
    </source>
</evidence>
<evidence type="ECO:0000256" key="3">
    <source>
        <dbReference type="ARBA" id="ARBA00022692"/>
    </source>
</evidence>
<feature type="transmembrane region" description="Helical" evidence="7">
    <location>
        <begin position="188"/>
        <end position="208"/>
    </location>
</feature>
<feature type="transmembrane region" description="Helical" evidence="7">
    <location>
        <begin position="426"/>
        <end position="444"/>
    </location>
</feature>
<dbReference type="PANTHER" id="PTHR23504">
    <property type="entry name" value="MAJOR FACILITATOR SUPERFAMILY DOMAIN-CONTAINING PROTEIN 10"/>
    <property type="match status" value="1"/>
</dbReference>
<keyword evidence="2" id="KW-0813">Transport</keyword>
<evidence type="ECO:0000313" key="10">
    <source>
        <dbReference type="Proteomes" id="UP000481861"/>
    </source>
</evidence>
<evidence type="ECO:0000256" key="6">
    <source>
        <dbReference type="SAM" id="MobiDB-lite"/>
    </source>
</evidence>
<feature type="region of interest" description="Disordered" evidence="6">
    <location>
        <begin position="1"/>
        <end position="45"/>
    </location>
</feature>
<dbReference type="PROSITE" id="PS50850">
    <property type="entry name" value="MFS"/>
    <property type="match status" value="1"/>
</dbReference>
<comment type="subcellular location">
    <subcellularLocation>
        <location evidence="1">Membrane</location>
        <topology evidence="1">Multi-pass membrane protein</topology>
    </subcellularLocation>
</comment>
<reference evidence="9 10" key="1">
    <citation type="submission" date="2020-01" db="EMBL/GenBank/DDBJ databases">
        <authorList>
            <consortium name="DOE Joint Genome Institute"/>
            <person name="Haridas S."/>
            <person name="Albert R."/>
            <person name="Binder M."/>
            <person name="Bloem J."/>
            <person name="Labutti K."/>
            <person name="Salamov A."/>
            <person name="Andreopoulos B."/>
            <person name="Baker S.E."/>
            <person name="Barry K."/>
            <person name="Bills G."/>
            <person name="Bluhm B.H."/>
            <person name="Cannon C."/>
            <person name="Castanera R."/>
            <person name="Culley D.E."/>
            <person name="Daum C."/>
            <person name="Ezra D."/>
            <person name="Gonzalez J.B."/>
            <person name="Henrissat B."/>
            <person name="Kuo A."/>
            <person name="Liang C."/>
            <person name="Lipzen A."/>
            <person name="Lutzoni F."/>
            <person name="Magnuson J."/>
            <person name="Mondo S."/>
            <person name="Nolan M."/>
            <person name="Ohm R."/>
            <person name="Pangilinan J."/>
            <person name="Park H.-J.H."/>
            <person name="Ramirez L."/>
            <person name="Alfaro M."/>
            <person name="Sun H."/>
            <person name="Tritt A."/>
            <person name="Yoshinaga Y."/>
            <person name="Zwiers L.-H.L."/>
            <person name="Turgeon B.G."/>
            <person name="Goodwin S.B."/>
            <person name="Spatafora J.W."/>
            <person name="Crous P.W."/>
            <person name="Grigoriev I.V."/>
        </authorList>
    </citation>
    <scope>NUCLEOTIDE SEQUENCE [LARGE SCALE GENOMIC DNA]</scope>
    <source>
        <strain evidence="9 10">CBS 611.86</strain>
    </source>
</reference>
<keyword evidence="10" id="KW-1185">Reference proteome</keyword>
<dbReference type="Gene3D" id="1.20.1250.20">
    <property type="entry name" value="MFS general substrate transporter like domains"/>
    <property type="match status" value="1"/>
</dbReference>
<feature type="transmembrane region" description="Helical" evidence="7">
    <location>
        <begin position="97"/>
        <end position="115"/>
    </location>
</feature>
<dbReference type="InterPro" id="IPR036259">
    <property type="entry name" value="MFS_trans_sf"/>
</dbReference>
<dbReference type="AlphaFoldDB" id="A0A7C8IDE2"/>
<proteinExistence type="predicted"/>
<accession>A0A7C8IDE2</accession>
<dbReference type="GO" id="GO:0016020">
    <property type="term" value="C:membrane"/>
    <property type="evidence" value="ECO:0007669"/>
    <property type="project" value="UniProtKB-SubCell"/>
</dbReference>
<evidence type="ECO:0000259" key="8">
    <source>
        <dbReference type="PROSITE" id="PS50850"/>
    </source>
</evidence>
<feature type="transmembrane region" description="Helical" evidence="7">
    <location>
        <begin position="127"/>
        <end position="144"/>
    </location>
</feature>
<dbReference type="PANTHER" id="PTHR23504:SF6">
    <property type="entry name" value="MULTIDRUG TRANSPORTER, PUTATIVE (AFU_ORTHOLOGUE AFUA_4G08740)-RELATED"/>
    <property type="match status" value="1"/>
</dbReference>
<comment type="caution">
    <text evidence="9">The sequence shown here is derived from an EMBL/GenBank/DDBJ whole genome shotgun (WGS) entry which is preliminary data.</text>
</comment>
<feature type="transmembrane region" description="Helical" evidence="7">
    <location>
        <begin position="394"/>
        <end position="414"/>
    </location>
</feature>
<evidence type="ECO:0000256" key="2">
    <source>
        <dbReference type="ARBA" id="ARBA00022448"/>
    </source>
</evidence>
<dbReference type="OrthoDB" id="10262656at2759"/>
<feature type="transmembrane region" description="Helical" evidence="7">
    <location>
        <begin position="456"/>
        <end position="476"/>
    </location>
</feature>
<protein>
    <submittedName>
        <fullName evidence="9">Major facilitator superfamily domain-containing protein</fullName>
    </submittedName>
</protein>
<name>A0A7C8IDE2_9PLEO</name>
<dbReference type="Proteomes" id="UP000481861">
    <property type="component" value="Unassembled WGS sequence"/>
</dbReference>
<keyword evidence="3 7" id="KW-0812">Transmembrane</keyword>
<keyword evidence="5 7" id="KW-0472">Membrane</keyword>
<dbReference type="Pfam" id="PF07690">
    <property type="entry name" value="MFS_1"/>
    <property type="match status" value="1"/>
</dbReference>
<evidence type="ECO:0000256" key="1">
    <source>
        <dbReference type="ARBA" id="ARBA00004141"/>
    </source>
</evidence>
<feature type="domain" description="Major facilitator superfamily (MFS) profile" evidence="8">
    <location>
        <begin position="53"/>
        <end position="559"/>
    </location>
</feature>
<dbReference type="EMBL" id="JAADJZ010000014">
    <property type="protein sequence ID" value="KAF2870367.1"/>
    <property type="molecule type" value="Genomic_DNA"/>
</dbReference>
<feature type="transmembrane region" description="Helical" evidence="7">
    <location>
        <begin position="336"/>
        <end position="358"/>
    </location>
</feature>
<evidence type="ECO:0000313" key="9">
    <source>
        <dbReference type="EMBL" id="KAF2870367.1"/>
    </source>
</evidence>
<keyword evidence="4 7" id="KW-1133">Transmembrane helix</keyword>
<dbReference type="InterPro" id="IPR020846">
    <property type="entry name" value="MFS_dom"/>
</dbReference>
<dbReference type="SUPFAM" id="SSF103473">
    <property type="entry name" value="MFS general substrate transporter"/>
    <property type="match status" value="1"/>
</dbReference>
<dbReference type="InterPro" id="IPR011701">
    <property type="entry name" value="MFS"/>
</dbReference>
<dbReference type="GO" id="GO:0022857">
    <property type="term" value="F:transmembrane transporter activity"/>
    <property type="evidence" value="ECO:0007669"/>
    <property type="project" value="InterPro"/>
</dbReference>